<dbReference type="InterPro" id="IPR017850">
    <property type="entry name" value="Alkaline_phosphatase_core_sf"/>
</dbReference>
<keyword evidence="2" id="KW-0472">Membrane</keyword>
<evidence type="ECO:0000256" key="1">
    <source>
        <dbReference type="SAM" id="MobiDB-lite"/>
    </source>
</evidence>
<dbReference type="SUPFAM" id="SSF53649">
    <property type="entry name" value="Alkaline phosphatase-like"/>
    <property type="match status" value="1"/>
</dbReference>
<dbReference type="PANTHER" id="PTHR10974">
    <property type="entry name" value="FI08016P-RELATED"/>
    <property type="match status" value="1"/>
</dbReference>
<proteinExistence type="predicted"/>
<organism evidence="3 4">
    <name type="scientific">Batillaria attramentaria</name>
    <dbReference type="NCBI Taxonomy" id="370345"/>
    <lineage>
        <taxon>Eukaryota</taxon>
        <taxon>Metazoa</taxon>
        <taxon>Spiralia</taxon>
        <taxon>Lophotrochozoa</taxon>
        <taxon>Mollusca</taxon>
        <taxon>Gastropoda</taxon>
        <taxon>Caenogastropoda</taxon>
        <taxon>Sorbeoconcha</taxon>
        <taxon>Cerithioidea</taxon>
        <taxon>Batillariidae</taxon>
        <taxon>Batillaria</taxon>
    </lineage>
</organism>
<dbReference type="Proteomes" id="UP001519460">
    <property type="component" value="Unassembled WGS sequence"/>
</dbReference>
<accession>A0ABD0L926</accession>
<protein>
    <submittedName>
        <fullName evidence="3">Uncharacterized protein</fullName>
    </submittedName>
</protein>
<evidence type="ECO:0000256" key="2">
    <source>
        <dbReference type="SAM" id="Phobius"/>
    </source>
</evidence>
<keyword evidence="2" id="KW-0812">Transmembrane</keyword>
<evidence type="ECO:0000313" key="3">
    <source>
        <dbReference type="EMBL" id="KAK7495811.1"/>
    </source>
</evidence>
<evidence type="ECO:0000313" key="4">
    <source>
        <dbReference type="Proteomes" id="UP001519460"/>
    </source>
</evidence>
<keyword evidence="2" id="KW-1133">Transmembrane helix</keyword>
<dbReference type="EMBL" id="JACVVK020000072">
    <property type="protein sequence ID" value="KAK7495811.1"/>
    <property type="molecule type" value="Genomic_DNA"/>
</dbReference>
<dbReference type="CDD" id="cd16021">
    <property type="entry name" value="ALP_like"/>
    <property type="match status" value="1"/>
</dbReference>
<comment type="caution">
    <text evidence="3">The sequence shown here is derived from an EMBL/GenBank/DDBJ whole genome shotgun (WGS) entry which is preliminary data.</text>
</comment>
<feature type="transmembrane region" description="Helical" evidence="2">
    <location>
        <begin position="20"/>
        <end position="40"/>
    </location>
</feature>
<sequence length="613" mass="69739">MRLLAFRYLRSFCRHRLRKYALVLGLVIGPALLVLQYGFLHDKGMINRERRRAMDDEVSSDVKCVLPDLNPFNLEVMRHYQKMPPVDCSGAMRDWVYTANGKFHISSAAREQYGPDITCKYIPIVRVSDYDVKDGSPINPMVDGANLTSDFFKVECASSSGKRYNNIHLAVARNKDIFHRLESYRQGRKPSANRTVDARETRSDSTGPQHTSKPLNMNVFIVGLDSMSRMSYMRNLPQVRHYFVNKMGAIELEGYNIVGDGTPAALLPILTGHTEIELPEARRGHEGAQPVDGHPWLYKDYVRHGYVTVHGEDSRGSGTFQHRMLGFKEQPTDHYMRTFYLAATPVLKDHLPLCLGSNPRHVSFMNWYRELFSMYRDYPKIFFGFHAELSHGHFNAPQAMDGDLLALLKDLERDGHLNKTLLILMADHGARFNHIRAIPQGKLEERNPYFALRFPPWFLEKYPGVAKNLKINSRRLTTPFDIYATLSDLLNFTTAGEETSADRSSSKVAKHVNQSEDKFVAAAVQASLEKINSITQEKRDMCAVLELREITRSLRYVPTASDIAAEGKMEDFKGSEPMKAGLLKDKFLPPLLGSKRKLYQVSFITAPGQGHFE</sequence>
<dbReference type="PANTHER" id="PTHR10974:SF1">
    <property type="entry name" value="FI08016P-RELATED"/>
    <property type="match status" value="1"/>
</dbReference>
<name>A0ABD0L926_9CAEN</name>
<dbReference type="FunFam" id="3.40.720.10:FF:000017">
    <property type="entry name" value="Predicted protein"/>
    <property type="match status" value="1"/>
</dbReference>
<keyword evidence="4" id="KW-1185">Reference proteome</keyword>
<reference evidence="3 4" key="1">
    <citation type="journal article" date="2023" name="Sci. Data">
        <title>Genome assembly of the Korean intertidal mud-creeper Batillaria attramentaria.</title>
        <authorList>
            <person name="Patra A.K."/>
            <person name="Ho P.T."/>
            <person name="Jun S."/>
            <person name="Lee S.J."/>
            <person name="Kim Y."/>
            <person name="Won Y.J."/>
        </authorList>
    </citation>
    <scope>NUCLEOTIDE SEQUENCE [LARGE SCALE GENOMIC DNA]</scope>
    <source>
        <strain evidence="3">Wonlab-2016</strain>
    </source>
</reference>
<gene>
    <name evidence="3" type="ORF">BaRGS_00013031</name>
</gene>
<dbReference type="InterPro" id="IPR004245">
    <property type="entry name" value="DUF229"/>
</dbReference>
<dbReference type="AlphaFoldDB" id="A0ABD0L926"/>
<dbReference type="Gene3D" id="3.40.720.10">
    <property type="entry name" value="Alkaline Phosphatase, subunit A"/>
    <property type="match status" value="1"/>
</dbReference>
<feature type="region of interest" description="Disordered" evidence="1">
    <location>
        <begin position="186"/>
        <end position="212"/>
    </location>
</feature>
<dbReference type="Pfam" id="PF02995">
    <property type="entry name" value="DUF229"/>
    <property type="match status" value="1"/>
</dbReference>
<feature type="non-terminal residue" evidence="3">
    <location>
        <position position="613"/>
    </location>
</feature>